<gene>
    <name evidence="1" type="ORF">RI196_11420</name>
</gene>
<keyword evidence="2" id="KW-1185">Reference proteome</keyword>
<dbReference type="GeneID" id="301126590"/>
<evidence type="ECO:0000313" key="2">
    <source>
        <dbReference type="Proteomes" id="UP001303701"/>
    </source>
</evidence>
<evidence type="ECO:0000313" key="1">
    <source>
        <dbReference type="EMBL" id="WNF31902.1"/>
    </source>
</evidence>
<name>A0ABY9W6X2_9BACI</name>
<organism evidence="1 2">
    <name type="scientific">Aeribacillus composti</name>
    <dbReference type="NCBI Taxonomy" id="1868734"/>
    <lineage>
        <taxon>Bacteria</taxon>
        <taxon>Bacillati</taxon>
        <taxon>Bacillota</taxon>
        <taxon>Bacilli</taxon>
        <taxon>Bacillales</taxon>
        <taxon>Bacillaceae</taxon>
        <taxon>Aeribacillus</taxon>
    </lineage>
</organism>
<accession>A0ABY9W6X2</accession>
<dbReference type="Proteomes" id="UP001303701">
    <property type="component" value="Chromosome"/>
</dbReference>
<dbReference type="EMBL" id="CP134501">
    <property type="protein sequence ID" value="WNF31902.1"/>
    <property type="molecule type" value="Genomic_DNA"/>
</dbReference>
<proteinExistence type="predicted"/>
<dbReference type="RefSeq" id="WP_157728005.1">
    <property type="nucleotide sequence ID" value="NZ_CP134501.1"/>
</dbReference>
<reference evidence="1 2" key="1">
    <citation type="submission" date="2023-09" db="EMBL/GenBank/DDBJ databases">
        <title>Different Types of Thermotolerant Ring-Cleaving Dioxygenases derived from Aeribacillus composti HB-1 applied for multiple aromatic hydrocarbons removal.</title>
        <authorList>
            <person name="Cao L."/>
            <person name="Li M."/>
            <person name="Ma T."/>
        </authorList>
    </citation>
    <scope>NUCLEOTIDE SEQUENCE [LARGE SCALE GENOMIC DNA]</scope>
    <source>
        <strain evidence="1 2">HB-1</strain>
    </source>
</reference>
<protein>
    <submittedName>
        <fullName evidence="1">Uncharacterized protein</fullName>
    </submittedName>
</protein>
<sequence length="57" mass="6439">MTKEEYAIISRALKNTYTALVERGSTEKALSQIFEAEGQLKKAIFHGSLSVREKRLP</sequence>